<dbReference type="InterPro" id="IPR000917">
    <property type="entry name" value="Sulfatase_N"/>
</dbReference>
<dbReference type="Pfam" id="PF00884">
    <property type="entry name" value="Sulfatase"/>
    <property type="match status" value="1"/>
</dbReference>
<dbReference type="AlphaFoldDB" id="A0A418XVL7"/>
<sequence>MTKRKIFNDVVLILVVLAVVPNAIWWGFSGYFEMGRPFFNVDYFFSALVMVFMSRWVGAVLVVLAFFFDALALVGQVFPIIDVFDLLYLARFIPVAPWSYQVFAGFSVLFCLGFVSLSLYSLFRVDKTVFLVVINAFVLLYAAESILGEDSGEKVWRVSKTGLIGSQWVFAFESRQGAFFDRFDDEGVAFAEEPNFGVTEVFFQGRGEKPEKILLIVAESWGVSESAVMKAVLEPLYSENSVISKISQGDIDFSGITIDAEMRELCALRPLHFSFKDRDELSMCLPNILKKDGYKTFSMHGAAGLMYDRTSWYPKVGFDSAVFFESKVWERRCYSFPGACDADMFEELQGAFEQEGKVFYYWLTLNSHSIYDLRDLDKRRVDCEKLGIGDETQSCRNLNLHAQFFANLAEYAQNPFMSGVAVIVVGDHEPPILDHAEKTRNFKKGKVPWVRFLIGNGEREM</sequence>
<protein>
    <recommendedName>
        <fullName evidence="2">Sulfatase N-terminal domain-containing protein</fullName>
    </recommendedName>
</protein>
<feature type="transmembrane region" description="Helical" evidence="1">
    <location>
        <begin position="73"/>
        <end position="90"/>
    </location>
</feature>
<feature type="domain" description="Sulfatase N-terminal" evidence="2">
    <location>
        <begin position="276"/>
        <end position="441"/>
    </location>
</feature>
<keyword evidence="4" id="KW-1185">Reference proteome</keyword>
<gene>
    <name evidence="3" type="ORF">D4A39_13270</name>
</gene>
<evidence type="ECO:0000313" key="4">
    <source>
        <dbReference type="Proteomes" id="UP000283734"/>
    </source>
</evidence>
<dbReference type="SUPFAM" id="SSF53649">
    <property type="entry name" value="Alkaline phosphatase-like"/>
    <property type="match status" value="1"/>
</dbReference>
<feature type="transmembrane region" description="Helical" evidence="1">
    <location>
        <begin position="44"/>
        <end position="67"/>
    </location>
</feature>
<comment type="caution">
    <text evidence="3">The sequence shown here is derived from an EMBL/GenBank/DDBJ whole genome shotgun (WGS) entry which is preliminary data.</text>
</comment>
<dbReference type="InterPro" id="IPR017850">
    <property type="entry name" value="Alkaline_phosphatase_core_sf"/>
</dbReference>
<dbReference type="EMBL" id="QYYA01000004">
    <property type="protein sequence ID" value="RJG16785.1"/>
    <property type="molecule type" value="Genomic_DNA"/>
</dbReference>
<keyword evidence="1" id="KW-0812">Transmembrane</keyword>
<name>A0A418XVL7_9GAMM</name>
<keyword evidence="1" id="KW-0472">Membrane</keyword>
<reference evidence="3 4" key="1">
    <citation type="submission" date="2018-09" db="EMBL/GenBank/DDBJ databases">
        <title>Alcanivorax profundi sp. nov., isolated from 1000 m-depth seawater of the Mariana Trench.</title>
        <authorList>
            <person name="Liu J."/>
        </authorList>
    </citation>
    <scope>NUCLEOTIDE SEQUENCE [LARGE SCALE GENOMIC DNA]</scope>
    <source>
        <strain evidence="3 4">MTEO17</strain>
    </source>
</reference>
<feature type="transmembrane region" description="Helical" evidence="1">
    <location>
        <begin position="129"/>
        <end position="147"/>
    </location>
</feature>
<evidence type="ECO:0000256" key="1">
    <source>
        <dbReference type="SAM" id="Phobius"/>
    </source>
</evidence>
<evidence type="ECO:0000313" key="3">
    <source>
        <dbReference type="EMBL" id="RJG16785.1"/>
    </source>
</evidence>
<feature type="transmembrane region" description="Helical" evidence="1">
    <location>
        <begin position="102"/>
        <end position="123"/>
    </location>
</feature>
<keyword evidence="1" id="KW-1133">Transmembrane helix</keyword>
<evidence type="ECO:0000259" key="2">
    <source>
        <dbReference type="Pfam" id="PF00884"/>
    </source>
</evidence>
<dbReference type="Proteomes" id="UP000283734">
    <property type="component" value="Unassembled WGS sequence"/>
</dbReference>
<proteinExistence type="predicted"/>
<dbReference type="OrthoDB" id="8613897at2"/>
<dbReference type="RefSeq" id="WP_119918343.1">
    <property type="nucleotide sequence ID" value="NZ_QYYA01000004.1"/>
</dbReference>
<accession>A0A418XVL7</accession>
<feature type="transmembrane region" description="Helical" evidence="1">
    <location>
        <begin position="12"/>
        <end position="32"/>
    </location>
</feature>
<organism evidence="3 4">
    <name type="scientific">Alcanivorax profundi</name>
    <dbReference type="NCBI Taxonomy" id="2338368"/>
    <lineage>
        <taxon>Bacteria</taxon>
        <taxon>Pseudomonadati</taxon>
        <taxon>Pseudomonadota</taxon>
        <taxon>Gammaproteobacteria</taxon>
        <taxon>Oceanospirillales</taxon>
        <taxon>Alcanivoracaceae</taxon>
        <taxon>Alcanivorax</taxon>
    </lineage>
</organism>
<dbReference type="Gene3D" id="3.40.720.10">
    <property type="entry name" value="Alkaline Phosphatase, subunit A"/>
    <property type="match status" value="1"/>
</dbReference>